<evidence type="ECO:0000256" key="1">
    <source>
        <dbReference type="SAM" id="Phobius"/>
    </source>
</evidence>
<feature type="transmembrane region" description="Helical" evidence="1">
    <location>
        <begin position="122"/>
        <end position="142"/>
    </location>
</feature>
<keyword evidence="1" id="KW-1133">Transmembrane helix</keyword>
<name>A0ABW4QAE2_9MICC</name>
<feature type="transmembrane region" description="Helical" evidence="1">
    <location>
        <begin position="34"/>
        <end position="52"/>
    </location>
</feature>
<evidence type="ECO:0000313" key="2">
    <source>
        <dbReference type="EMBL" id="MFD1847680.1"/>
    </source>
</evidence>
<organism evidence="2 3">
    <name type="scientific">Arthrobacter flavus</name>
    <dbReference type="NCBI Taxonomy" id="95172"/>
    <lineage>
        <taxon>Bacteria</taxon>
        <taxon>Bacillati</taxon>
        <taxon>Actinomycetota</taxon>
        <taxon>Actinomycetes</taxon>
        <taxon>Micrococcales</taxon>
        <taxon>Micrococcaceae</taxon>
        <taxon>Arthrobacter</taxon>
    </lineage>
</organism>
<gene>
    <name evidence="2" type="ORF">ACFSFX_13890</name>
</gene>
<dbReference type="RefSeq" id="WP_343880757.1">
    <property type="nucleotide sequence ID" value="NZ_BAAAIJ010000051.1"/>
</dbReference>
<reference evidence="3" key="1">
    <citation type="journal article" date="2019" name="Int. J. Syst. Evol. Microbiol.">
        <title>The Global Catalogue of Microorganisms (GCM) 10K type strain sequencing project: providing services to taxonomists for standard genome sequencing and annotation.</title>
        <authorList>
            <consortium name="The Broad Institute Genomics Platform"/>
            <consortium name="The Broad Institute Genome Sequencing Center for Infectious Disease"/>
            <person name="Wu L."/>
            <person name="Ma J."/>
        </authorList>
    </citation>
    <scope>NUCLEOTIDE SEQUENCE [LARGE SCALE GENOMIC DNA]</scope>
    <source>
        <strain evidence="3">JCM 11496</strain>
    </source>
</reference>
<dbReference type="Proteomes" id="UP001597307">
    <property type="component" value="Unassembled WGS sequence"/>
</dbReference>
<dbReference type="EMBL" id="JBHUGA010000060">
    <property type="protein sequence ID" value="MFD1847680.1"/>
    <property type="molecule type" value="Genomic_DNA"/>
</dbReference>
<keyword evidence="1" id="KW-0472">Membrane</keyword>
<accession>A0ABW4QAE2</accession>
<keyword evidence="1" id="KW-0812">Transmembrane</keyword>
<evidence type="ECO:0000313" key="3">
    <source>
        <dbReference type="Proteomes" id="UP001597307"/>
    </source>
</evidence>
<feature type="transmembrane region" description="Helical" evidence="1">
    <location>
        <begin position="58"/>
        <end position="78"/>
    </location>
</feature>
<sequence>MSTPDAPGVGARRGTTHPAADPSGSLWLGILKKCVLVTTSAIAVAATVAVFVTGPGAALSTLFGFAVVVAFFGISLAVGHFAGRNNPSGAIGLFAVTYAIKVVGFAVVLFVLGTPPWLEPNWFFGGAVGTVILWQSVELYVFSKARHQLYNDPAPTAPVPGNEFDRG</sequence>
<feature type="transmembrane region" description="Helical" evidence="1">
    <location>
        <begin position="90"/>
        <end position="110"/>
    </location>
</feature>
<evidence type="ECO:0008006" key="4">
    <source>
        <dbReference type="Google" id="ProtNLM"/>
    </source>
</evidence>
<protein>
    <recommendedName>
        <fullName evidence="4">ATP synthase protein I</fullName>
    </recommendedName>
</protein>
<comment type="caution">
    <text evidence="2">The sequence shown here is derived from an EMBL/GenBank/DDBJ whole genome shotgun (WGS) entry which is preliminary data.</text>
</comment>
<proteinExistence type="predicted"/>
<keyword evidence="3" id="KW-1185">Reference proteome</keyword>